<evidence type="ECO:0000259" key="6">
    <source>
        <dbReference type="PROSITE" id="PS50059"/>
    </source>
</evidence>
<dbReference type="EMBL" id="GDKF01007952">
    <property type="protein sequence ID" value="JAT70670.1"/>
    <property type="molecule type" value="Transcribed_RNA"/>
</dbReference>
<dbReference type="InterPro" id="IPR011990">
    <property type="entry name" value="TPR-like_helical_dom_sf"/>
</dbReference>
<dbReference type="SUPFAM" id="SSF54534">
    <property type="entry name" value="FKBP-like"/>
    <property type="match status" value="1"/>
</dbReference>
<protein>
    <recommendedName>
        <fullName evidence="3">peptidylprolyl isomerase</fullName>
        <ecNumber evidence="3">5.2.1.8</ecNumber>
    </recommendedName>
</protein>
<dbReference type="Pfam" id="PF00254">
    <property type="entry name" value="FKBP_C"/>
    <property type="match status" value="1"/>
</dbReference>
<dbReference type="PROSITE" id="PS50005">
    <property type="entry name" value="TPR"/>
    <property type="match status" value="1"/>
</dbReference>
<reference evidence="7" key="1">
    <citation type="submission" date="2015-08" db="EMBL/GenBank/DDBJ databases">
        <authorList>
            <person name="Babu N.S."/>
            <person name="Beckwith C.J."/>
            <person name="Beseler K.G."/>
            <person name="Brison A."/>
            <person name="Carone J.V."/>
            <person name="Caskin T.P."/>
            <person name="Diamond M."/>
            <person name="Durham M.E."/>
            <person name="Foxe J.M."/>
            <person name="Go M."/>
            <person name="Henderson B.A."/>
            <person name="Jones I.B."/>
            <person name="McGettigan J.A."/>
            <person name="Micheletti S.J."/>
            <person name="Nasrallah M.E."/>
            <person name="Ortiz D."/>
            <person name="Piller C.R."/>
            <person name="Privatt S.R."/>
            <person name="Schneider S.L."/>
            <person name="Sharp S."/>
            <person name="Smith T.C."/>
            <person name="Stanton J.D."/>
            <person name="Ullery H.E."/>
            <person name="Wilson R.J."/>
            <person name="Serrano M.G."/>
            <person name="Buck G."/>
            <person name="Lee V."/>
            <person name="Wang Y."/>
            <person name="Carvalho R."/>
            <person name="Voegtly L."/>
            <person name="Shi R."/>
            <person name="Duckworth R."/>
            <person name="Johnson A."/>
            <person name="Loviza R."/>
            <person name="Walstead R."/>
            <person name="Shah Z."/>
            <person name="Kiflezghi M."/>
            <person name="Wade K."/>
            <person name="Ball S.L."/>
            <person name="Bradley K.W."/>
            <person name="Asai D.J."/>
            <person name="Bowman C.A."/>
            <person name="Russell D.A."/>
            <person name="Pope W.H."/>
            <person name="Jacobs-Sera D."/>
            <person name="Hendrix R.W."/>
            <person name="Hatfull G.F."/>
        </authorList>
    </citation>
    <scope>NUCLEOTIDE SEQUENCE</scope>
</reference>
<evidence type="ECO:0000256" key="2">
    <source>
        <dbReference type="ARBA" id="ARBA00022803"/>
    </source>
</evidence>
<dbReference type="InterPro" id="IPR019734">
    <property type="entry name" value="TPR_rpt"/>
</dbReference>
<dbReference type="PANTHER" id="PTHR46512:SF12">
    <property type="entry name" value="PEPTIDYLPROLYL ISOMERASE"/>
    <property type="match status" value="1"/>
</dbReference>
<dbReference type="SMART" id="SM00028">
    <property type="entry name" value="TPR"/>
    <property type="match status" value="3"/>
</dbReference>
<comment type="catalytic activity">
    <reaction evidence="3">
        <text>[protein]-peptidylproline (omega=180) = [protein]-peptidylproline (omega=0)</text>
        <dbReference type="Rhea" id="RHEA:16237"/>
        <dbReference type="Rhea" id="RHEA-COMP:10747"/>
        <dbReference type="Rhea" id="RHEA-COMP:10748"/>
        <dbReference type="ChEBI" id="CHEBI:83833"/>
        <dbReference type="ChEBI" id="CHEBI:83834"/>
        <dbReference type="EC" id="5.2.1.8"/>
    </reaction>
</comment>
<evidence type="ECO:0000256" key="3">
    <source>
        <dbReference type="PROSITE-ProRule" id="PRU00277"/>
    </source>
</evidence>
<evidence type="ECO:0000256" key="4">
    <source>
        <dbReference type="PROSITE-ProRule" id="PRU00339"/>
    </source>
</evidence>
<name>A0A1D1ZUP9_AUXPR</name>
<evidence type="ECO:0000256" key="1">
    <source>
        <dbReference type="ARBA" id="ARBA00022737"/>
    </source>
</evidence>
<dbReference type="GO" id="GO:0003755">
    <property type="term" value="F:peptidyl-prolyl cis-trans isomerase activity"/>
    <property type="evidence" value="ECO:0007669"/>
    <property type="project" value="UniProtKB-KW"/>
</dbReference>
<dbReference type="Gene3D" id="3.10.50.40">
    <property type="match status" value="1"/>
</dbReference>
<keyword evidence="3" id="KW-0697">Rotamase</keyword>
<gene>
    <name evidence="7" type="ORF">g.2858</name>
</gene>
<keyword evidence="2 4" id="KW-0802">TPR repeat</keyword>
<dbReference type="PROSITE" id="PS50059">
    <property type="entry name" value="FKBP_PPIASE"/>
    <property type="match status" value="1"/>
</dbReference>
<evidence type="ECO:0000313" key="7">
    <source>
        <dbReference type="EMBL" id="JAT70670.1"/>
    </source>
</evidence>
<keyword evidence="3" id="KW-0413">Isomerase</keyword>
<feature type="domain" description="PPIase FKBP-type" evidence="6">
    <location>
        <begin position="37"/>
        <end position="132"/>
    </location>
</feature>
<sequence length="362" mass="39170">MNTDPPSGPLEKHVITDDGGVVKFILREGRGTCPPKHARCLVHYVGRLVEGDAVFMDTRSEGQGEPVKLVAGRVNTARETGLNLAVATMVPGELARIEVAPRYGFGVAGSFSFPTVPPHAGLVYELELLDYEEVDEDARVGSMLFEDRLEAAERRRAEGNALFKAGDGEMALRRYHLALSYLDADLLMQLEGRHLDAAQAIRAPTLSNVAAVLLSQRDWAAAAAAAGEALAMGVEAARPKLLYRRGLARRALGQTDAAVEDLHEAARLAPGDGLVRRELAEAKREQREERASGARLFGGVLGRPQAPVGLAPPSQCRPAHPAAAPTPHLLQAAWAWVLACWLGLWALCVRWAARYTRKRHAV</sequence>
<dbReference type="Gene3D" id="1.25.40.10">
    <property type="entry name" value="Tetratricopeptide repeat domain"/>
    <property type="match status" value="1"/>
</dbReference>
<keyword evidence="5" id="KW-0812">Transmembrane</keyword>
<keyword evidence="5" id="KW-0472">Membrane</keyword>
<feature type="repeat" description="TPR" evidence="4">
    <location>
        <begin position="239"/>
        <end position="272"/>
    </location>
</feature>
<evidence type="ECO:0000256" key="5">
    <source>
        <dbReference type="SAM" id="Phobius"/>
    </source>
</evidence>
<dbReference type="PANTHER" id="PTHR46512">
    <property type="entry name" value="PEPTIDYLPROLYL ISOMERASE"/>
    <property type="match status" value="1"/>
</dbReference>
<organism evidence="7">
    <name type="scientific">Auxenochlorella protothecoides</name>
    <name type="common">Green microalga</name>
    <name type="synonym">Chlorella protothecoides</name>
    <dbReference type="NCBI Taxonomy" id="3075"/>
    <lineage>
        <taxon>Eukaryota</taxon>
        <taxon>Viridiplantae</taxon>
        <taxon>Chlorophyta</taxon>
        <taxon>core chlorophytes</taxon>
        <taxon>Trebouxiophyceae</taxon>
        <taxon>Chlorellales</taxon>
        <taxon>Chlorellaceae</taxon>
        <taxon>Auxenochlorella</taxon>
    </lineage>
</organism>
<proteinExistence type="predicted"/>
<dbReference type="SUPFAM" id="SSF48452">
    <property type="entry name" value="TPR-like"/>
    <property type="match status" value="1"/>
</dbReference>
<keyword evidence="5" id="KW-1133">Transmembrane helix</keyword>
<keyword evidence="1" id="KW-0677">Repeat</keyword>
<dbReference type="InterPro" id="IPR050754">
    <property type="entry name" value="FKBP4/5/8-like"/>
</dbReference>
<feature type="transmembrane region" description="Helical" evidence="5">
    <location>
        <begin position="333"/>
        <end position="353"/>
    </location>
</feature>
<accession>A0A1D1ZUP9</accession>
<dbReference type="InterPro" id="IPR046357">
    <property type="entry name" value="PPIase_dom_sf"/>
</dbReference>
<dbReference type="EC" id="5.2.1.8" evidence="3"/>
<dbReference type="AlphaFoldDB" id="A0A1D1ZUP9"/>
<dbReference type="InterPro" id="IPR001179">
    <property type="entry name" value="PPIase_FKBP_dom"/>
</dbReference>